<protein>
    <recommendedName>
        <fullName evidence="6">Ubiquitin-like protease family profile domain-containing protein</fullName>
    </recommendedName>
</protein>
<dbReference type="GO" id="GO:0008234">
    <property type="term" value="F:cysteine-type peptidase activity"/>
    <property type="evidence" value="ECO:0007669"/>
    <property type="project" value="InterPro"/>
</dbReference>
<dbReference type="AlphaFoldDB" id="A0A803Q6M8"/>
<keyword evidence="3" id="KW-0378">Hydrolase</keyword>
<evidence type="ECO:0000313" key="8">
    <source>
        <dbReference type="Proteomes" id="UP000596661"/>
    </source>
</evidence>
<name>A0A803Q6M8_CANSA</name>
<accession>A0A803Q6M8</accession>
<feature type="compositionally biased region" description="Basic and acidic residues" evidence="4">
    <location>
        <begin position="515"/>
        <end position="524"/>
    </location>
</feature>
<evidence type="ECO:0000256" key="1">
    <source>
        <dbReference type="ARBA" id="ARBA00005234"/>
    </source>
</evidence>
<dbReference type="PROSITE" id="PS50600">
    <property type="entry name" value="ULP_PROTEASE"/>
    <property type="match status" value="1"/>
</dbReference>
<dbReference type="PANTHER" id="PTHR48449">
    <property type="entry name" value="DUF1985 DOMAIN-CONTAINING PROTEIN"/>
    <property type="match status" value="1"/>
</dbReference>
<sequence length="842" mass="94540">MAILRSSSSPSPLPLSDCGATEKDLSMCVPGGSKPSSSGKSKGFGAKKKRDKEKIVEKGKASEDDRVVKRVRKCAALDSDSKDELHGYLQWSKSYFSFILTEVHRNNELEIWFRFGNDTVRFSVAEFGLISGLKCTGDRDYSKREDKKVHAGLLNLIGSGDFNSYPCGKLSYDCTFHGLRVGLKSKQMQKKRNLDIKEKGVRQYRMGGFPFAYQVWLYEVLPILKREDICLYDPAPTFRICRWTDSSSPNSNKLEKKVFSLSKLKVVPMEPTDAEKDLLDHSEFEWYGLSVSDDDFVGPTMPKKVVKGQTSSVQNISKKFAKDVLEGIFNSILKDMKDSLAVISNHQTVIDVGLLEFMKTIEEKFLEFEKSIKSYIDCKIEDGVKVYLDMRFQVLKNLIAGRSESVAYDDFSGDDTDEDFDPETKDDEKVKEQDTALTENIVVQSENVDGDGACGGESSFIEKDVVQVNAEDNLVQMNSNDYCPSFNLMKLINEPQLFNDDAPMEFDDGGQVGHKGGDDADKKAMGSQATDDSITPSVMDIINEKMDDIEKENNNQKDKSNEKDKVLVVEPIRSFGSPSAGVSKEIREIKGQFVFSSGLMDVPLCVHQDAKKIKYDQSIKLKVNTTDCYFATQIFELYGNYIGKGENRLSVSKNSRAASYIEGFCMLVSKPWLLLDYVLIPVNVASLAHFIVIIFDIKNRCLKVCNSLSVGKFKNLNNFVKAFAVIIPILLAQVGFYGRRKDIHMSKGLFRGKREYDPLDIFIVQGLSQQTHSDCGIFIFKYSEYFAHGLIEDILNPLDVKFVRNKVCVELFVHGMAKQVNGYISSSEHPGRAPVKDDGGDE</sequence>
<dbReference type="GO" id="GO:0006508">
    <property type="term" value="P:proteolysis"/>
    <property type="evidence" value="ECO:0007669"/>
    <property type="project" value="UniProtKB-KW"/>
</dbReference>
<keyword evidence="5" id="KW-1133">Transmembrane helix</keyword>
<keyword evidence="2" id="KW-0645">Protease</keyword>
<dbReference type="Gene3D" id="3.40.395.10">
    <property type="entry name" value="Adenoviral Proteinase, Chain A"/>
    <property type="match status" value="1"/>
</dbReference>
<dbReference type="InterPro" id="IPR003653">
    <property type="entry name" value="Peptidase_C48_C"/>
</dbReference>
<feature type="region of interest" description="Disordered" evidence="4">
    <location>
        <begin position="508"/>
        <end position="532"/>
    </location>
</feature>
<proteinExistence type="inferred from homology"/>
<keyword evidence="8" id="KW-1185">Reference proteome</keyword>
<feature type="compositionally biased region" description="Low complexity" evidence="4">
    <location>
        <begin position="31"/>
        <end position="44"/>
    </location>
</feature>
<feature type="domain" description="Ubiquitin-like protease family profile" evidence="6">
    <location>
        <begin position="539"/>
        <end position="786"/>
    </location>
</feature>
<feature type="compositionally biased region" description="Acidic residues" evidence="4">
    <location>
        <begin position="411"/>
        <end position="421"/>
    </location>
</feature>
<evidence type="ECO:0000256" key="5">
    <source>
        <dbReference type="SAM" id="Phobius"/>
    </source>
</evidence>
<feature type="region of interest" description="Disordered" evidence="4">
    <location>
        <begin position="28"/>
        <end position="59"/>
    </location>
</feature>
<dbReference type="SUPFAM" id="SSF54001">
    <property type="entry name" value="Cysteine proteinases"/>
    <property type="match status" value="1"/>
</dbReference>
<keyword evidence="5" id="KW-0812">Transmembrane</keyword>
<evidence type="ECO:0000256" key="2">
    <source>
        <dbReference type="ARBA" id="ARBA00022670"/>
    </source>
</evidence>
<evidence type="ECO:0000313" key="7">
    <source>
        <dbReference type="EnsemblPlants" id="cds.evm.model.07.828"/>
    </source>
</evidence>
<reference evidence="7" key="1">
    <citation type="submission" date="2018-11" db="EMBL/GenBank/DDBJ databases">
        <authorList>
            <person name="Grassa J C."/>
        </authorList>
    </citation>
    <scope>NUCLEOTIDE SEQUENCE [LARGE SCALE GENOMIC DNA]</scope>
</reference>
<keyword evidence="5" id="KW-0472">Membrane</keyword>
<feature type="transmembrane region" description="Helical" evidence="5">
    <location>
        <begin position="672"/>
        <end position="697"/>
    </location>
</feature>
<feature type="region of interest" description="Disordered" evidence="4">
    <location>
        <begin position="410"/>
        <end position="430"/>
    </location>
</feature>
<evidence type="ECO:0000256" key="4">
    <source>
        <dbReference type="SAM" id="MobiDB-lite"/>
    </source>
</evidence>
<dbReference type="EMBL" id="UZAU01000649">
    <property type="status" value="NOT_ANNOTATED_CDS"/>
    <property type="molecule type" value="Genomic_DNA"/>
</dbReference>
<dbReference type="InterPro" id="IPR015410">
    <property type="entry name" value="DUF1985"/>
</dbReference>
<dbReference type="Pfam" id="PF09331">
    <property type="entry name" value="DUF1985"/>
    <property type="match status" value="1"/>
</dbReference>
<comment type="similarity">
    <text evidence="1">Belongs to the peptidase C48 family.</text>
</comment>
<evidence type="ECO:0000256" key="3">
    <source>
        <dbReference type="ARBA" id="ARBA00022801"/>
    </source>
</evidence>
<dbReference type="Gramene" id="evm.model.07.828">
    <property type="protein sequence ID" value="cds.evm.model.07.828"/>
    <property type="gene ID" value="evm.TU.07.828"/>
</dbReference>
<dbReference type="Proteomes" id="UP000596661">
    <property type="component" value="Chromosome 7"/>
</dbReference>
<evidence type="ECO:0000259" key="6">
    <source>
        <dbReference type="PROSITE" id="PS50600"/>
    </source>
</evidence>
<dbReference type="PANTHER" id="PTHR48449:SF1">
    <property type="entry name" value="DUF1985 DOMAIN-CONTAINING PROTEIN"/>
    <property type="match status" value="1"/>
</dbReference>
<dbReference type="InterPro" id="IPR038765">
    <property type="entry name" value="Papain-like_cys_pep_sf"/>
</dbReference>
<dbReference type="EnsemblPlants" id="evm.model.07.828">
    <property type="protein sequence ID" value="cds.evm.model.07.828"/>
    <property type="gene ID" value="evm.TU.07.828"/>
</dbReference>
<organism evidence="7 8">
    <name type="scientific">Cannabis sativa</name>
    <name type="common">Hemp</name>
    <name type="synonym">Marijuana</name>
    <dbReference type="NCBI Taxonomy" id="3483"/>
    <lineage>
        <taxon>Eukaryota</taxon>
        <taxon>Viridiplantae</taxon>
        <taxon>Streptophyta</taxon>
        <taxon>Embryophyta</taxon>
        <taxon>Tracheophyta</taxon>
        <taxon>Spermatophyta</taxon>
        <taxon>Magnoliopsida</taxon>
        <taxon>eudicotyledons</taxon>
        <taxon>Gunneridae</taxon>
        <taxon>Pentapetalae</taxon>
        <taxon>rosids</taxon>
        <taxon>fabids</taxon>
        <taxon>Rosales</taxon>
        <taxon>Cannabaceae</taxon>
        <taxon>Cannabis</taxon>
    </lineage>
</organism>
<feature type="transmembrane region" description="Helical" evidence="5">
    <location>
        <begin position="718"/>
        <end position="738"/>
    </location>
</feature>
<dbReference type="Pfam" id="PF02902">
    <property type="entry name" value="Peptidase_C48"/>
    <property type="match status" value="1"/>
</dbReference>
<reference evidence="7" key="2">
    <citation type="submission" date="2021-03" db="UniProtKB">
        <authorList>
            <consortium name="EnsemblPlants"/>
        </authorList>
    </citation>
    <scope>IDENTIFICATION</scope>
</reference>